<organism evidence="13 14">
    <name type="scientific">Micromonospora tulbaghiae</name>
    <dbReference type="NCBI Taxonomy" id="479978"/>
    <lineage>
        <taxon>Bacteria</taxon>
        <taxon>Bacillati</taxon>
        <taxon>Actinomycetota</taxon>
        <taxon>Actinomycetes</taxon>
        <taxon>Micromonosporales</taxon>
        <taxon>Micromonosporaceae</taxon>
        <taxon>Micromonospora</taxon>
    </lineage>
</organism>
<evidence type="ECO:0000256" key="7">
    <source>
        <dbReference type="ARBA" id="ARBA00023268"/>
    </source>
</evidence>
<dbReference type="InterPro" id="IPR032821">
    <property type="entry name" value="PKS_assoc"/>
</dbReference>
<evidence type="ECO:0000256" key="9">
    <source>
        <dbReference type="PROSITE-ProRule" id="PRU01363"/>
    </source>
</evidence>
<dbReference type="InterPro" id="IPR049552">
    <property type="entry name" value="PKS_DH_N"/>
</dbReference>
<keyword evidence="8" id="KW-0012">Acyltransferase</keyword>
<keyword evidence="7" id="KW-0511">Multifunctional enzyme</keyword>
<feature type="domain" description="PKS/mFAS DH" evidence="12">
    <location>
        <begin position="914"/>
        <end position="1192"/>
    </location>
</feature>
<feature type="active site" description="Proton donor; for dehydratase activity" evidence="9">
    <location>
        <position position="2784"/>
    </location>
</feature>
<dbReference type="PROSITE" id="PS52004">
    <property type="entry name" value="KS3_2"/>
    <property type="match status" value="2"/>
</dbReference>
<dbReference type="CDD" id="cd00833">
    <property type="entry name" value="PKS"/>
    <property type="match status" value="2"/>
</dbReference>
<dbReference type="Gene3D" id="3.40.47.10">
    <property type="match status" value="2"/>
</dbReference>
<evidence type="ECO:0000256" key="2">
    <source>
        <dbReference type="ARBA" id="ARBA00004792"/>
    </source>
</evidence>
<dbReference type="GO" id="GO:0004315">
    <property type="term" value="F:3-oxoacyl-[acyl-carrier-protein] synthase activity"/>
    <property type="evidence" value="ECO:0007669"/>
    <property type="project" value="InterPro"/>
</dbReference>
<dbReference type="SMART" id="SM00826">
    <property type="entry name" value="PKS_DH"/>
    <property type="match status" value="2"/>
</dbReference>
<dbReference type="Pfam" id="PF08659">
    <property type="entry name" value="KR"/>
    <property type="match status" value="2"/>
</dbReference>
<dbReference type="InterPro" id="IPR016036">
    <property type="entry name" value="Malonyl_transacylase_ACP-bd"/>
</dbReference>
<dbReference type="InterPro" id="IPR013968">
    <property type="entry name" value="PKS_KR"/>
</dbReference>
<dbReference type="PROSITE" id="PS00012">
    <property type="entry name" value="PHOSPHOPANTETHEINE"/>
    <property type="match status" value="2"/>
</dbReference>
<evidence type="ECO:0000259" key="10">
    <source>
        <dbReference type="PROSITE" id="PS50075"/>
    </source>
</evidence>
<dbReference type="Pfam" id="PF00109">
    <property type="entry name" value="ketoacyl-synt"/>
    <property type="match status" value="2"/>
</dbReference>
<dbReference type="Pfam" id="PF00698">
    <property type="entry name" value="Acyl_transf_1"/>
    <property type="match status" value="2"/>
</dbReference>
<feature type="region of interest" description="N-terminal hotdog fold" evidence="9">
    <location>
        <begin position="914"/>
        <end position="1039"/>
    </location>
</feature>
<dbReference type="SUPFAM" id="SSF53901">
    <property type="entry name" value="Thiolase-like"/>
    <property type="match status" value="2"/>
</dbReference>
<dbReference type="SMART" id="SM00827">
    <property type="entry name" value="PKS_AT"/>
    <property type="match status" value="2"/>
</dbReference>
<feature type="domain" description="Ketosynthase family 3 (KS3)" evidence="11">
    <location>
        <begin position="1699"/>
        <end position="2125"/>
    </location>
</feature>
<dbReference type="KEGG" id="mtua:CSH63_31740"/>
<dbReference type="InterPro" id="IPR006162">
    <property type="entry name" value="Ppantetheine_attach_site"/>
</dbReference>
<keyword evidence="5" id="KW-0808">Transferase</keyword>
<reference evidence="13 14" key="1">
    <citation type="submission" date="2017-10" db="EMBL/GenBank/DDBJ databases">
        <title>Integration of genomic and chemical information greatly accelerates assignment of the full stereostructure of myelolactone, a potent inhibitor of myeloma from a marine-derived Micromonospora.</title>
        <authorList>
            <person name="Kim M.C."/>
            <person name="Machado H."/>
            <person name="Jensen P.R."/>
            <person name="Fenical W."/>
        </authorList>
    </citation>
    <scope>NUCLEOTIDE SEQUENCE [LARGE SCALE GENOMIC DNA]</scope>
    <source>
        <strain evidence="13 14">CNY-010</strain>
    </source>
</reference>
<dbReference type="PANTHER" id="PTHR43775:SF51">
    <property type="entry name" value="INACTIVE PHENOLPHTHIOCEROL SYNTHESIS POLYKETIDE SYNTHASE TYPE I PKS1-RELATED"/>
    <property type="match status" value="1"/>
</dbReference>
<dbReference type="InterPro" id="IPR018201">
    <property type="entry name" value="Ketoacyl_synth_AS"/>
</dbReference>
<evidence type="ECO:0000259" key="12">
    <source>
        <dbReference type="PROSITE" id="PS52019"/>
    </source>
</evidence>
<dbReference type="InterPro" id="IPR050091">
    <property type="entry name" value="PKS_NRPS_Biosynth_Enz"/>
</dbReference>
<dbReference type="InterPro" id="IPR036291">
    <property type="entry name" value="NAD(P)-bd_dom_sf"/>
</dbReference>
<dbReference type="FunFam" id="1.10.1200.10:FF:000007">
    <property type="entry name" value="Probable polyketide synthase pks17"/>
    <property type="match status" value="2"/>
</dbReference>
<dbReference type="InterPro" id="IPR036736">
    <property type="entry name" value="ACP-like_sf"/>
</dbReference>
<dbReference type="PANTHER" id="PTHR43775">
    <property type="entry name" value="FATTY ACID SYNTHASE"/>
    <property type="match status" value="1"/>
</dbReference>
<evidence type="ECO:0000256" key="8">
    <source>
        <dbReference type="ARBA" id="ARBA00023315"/>
    </source>
</evidence>
<dbReference type="InterPro" id="IPR042104">
    <property type="entry name" value="PKS_dehydratase_sf"/>
</dbReference>
<dbReference type="Gene3D" id="1.10.1200.10">
    <property type="entry name" value="ACP-like"/>
    <property type="match status" value="2"/>
</dbReference>
<dbReference type="PROSITE" id="PS50075">
    <property type="entry name" value="CARRIER"/>
    <property type="match status" value="2"/>
</dbReference>
<dbReference type="EMBL" id="CP024087">
    <property type="protein sequence ID" value="AYF31947.1"/>
    <property type="molecule type" value="Genomic_DNA"/>
</dbReference>
<dbReference type="Pfam" id="PF00550">
    <property type="entry name" value="PP-binding"/>
    <property type="match status" value="2"/>
</dbReference>
<sequence length="3438" mass="359801">MTASTDQLVAALRSALKDAETLRQENHRLTTEAAEPIAIVAMACRYAGGADTPEKLWDLVAGEVDAIRGFPADRGWDLDGLYHPDPAVTGTCYVREGGFLDAAGEFDAAFFDLAPREAAAMDPQQRLLLEVAWETVERAGVDPHSLHGTRTGVFVGAIAQDYSPSALTPPEAEGHVLTGTTTSVASGRLAYTLGLEGPAVTVDTACSSSLVALHLAMRALRAGECTLALAGGVTVMATPGLLVEFSRQRGLAPDARCKAFGAGADGTSLGEGAGLLLLERLADARRNGHPVLAVIRGSAVNSDGASNGLTAPNGPAQERVIRQALATAGLTSADVDLLEAHGTGTALGDPIEAHALLATYGQRYRATEPLWLGSVKSNIGHAQAAAGVAGVIKAVQAMRHGVMPRTLHADEPSGHVDWSAGAVSPLTRARPWPGGDRPRRAAVSSFGISGTNAHLILEEAPEPEPAPPVAPLLAGPPAFVLSAKDPAVLPDQASRLLRVLDGADPADVSHSLSAARAALRHRAVVLGGDRDALVRLAAGVPDPAIVTGTAAEPGRVAVLFTGQGSQRAGMAGELYAASPAFAAAFDQIAGHLDPHLDHPLGELLRSGSLDRTEYAQPALFAVEVALFRLLESAGVTVHYLLGHSIGELSAAYVAGVLSAADAARLVAARGALMQSMPSGGAMLAVRAGAEQVTSVLARYGDAVDLAAVNGPESVVVSGDTATIDELDRLWMAEGLRTRRLRVSHAFHSRHMDGMLADFRRVVGSVSLRPPKIPVVSNLTGRSLTAEEACSPEYWVRQVRHTVRFADGVRWLDGQGVTAYVEAGPDGVLAAAVRDCLPEGPAVVSLLRRDRPDVAAVGAALARAWVAGADLNWAALSGGRRIDLPTYPFRRRHFWLPAGTAKETAAALGLGTVRHPLLGAAVPLPESGGWLLTGRVSRLAHPWLDDHVVHGATVLPGTAWVELAAQVARRCGLGEVSELTLHEPLLLGPEDVVAIQVAVAPAEADGSHPVAIHARLAAGPDDRPWTRHASGLLGATTPPPATGWADVWPPAGAEPVDLTDRYSRLDEAGLRYGPAFRGLTAAWRRGSELFAEVELDPALHAAAPSFALHPALLDAALHVVGCGADTDDLTARPVLPFSWTGVDLAANGRVGLRVRISELGPDRIRVDAVDDAGAAVATIGSLSLRPVSAERFARPASAALYRVEWTPIEAADPPLHADEVVFREFDATDGPEHAARWALEQVQQWLVEGPESPGRLMIVTRGPGIEAAAVRGVLRSAETEHPGRFGLLDLDEGEEIPVSALVNRAELAVRGGSVLEPRLALMRAVGADRAAPFDPSGTVLVTGGTGALGRLIARHLVTRCGVRSLVLAGRRGAAAEGMDELIAELGEAGAEVRAAACDVTDRTQLTALLVGIPATAPLRAVVHAAGILDDAPVQDLTGDRLAAVLAAKAHGALLLDELTRDTELTAFVLFSSMAGTLGTAGQASYAAANAVLDALAEQRRARGLPATSLVWGPWDVEAGMVGGLSDADRRRLADLGLAPMPPDEALALFEAACATSEPICLPLLLDHRARAVPPILRGLLGDRRPPAPASGNAVGRRLRDLAGADREAYLLDLVRTQVAAVLGHAGPEGVPADQTFKELGFDSLTAVELRNGLGAATGVRLPAGLIFDHPTPRAVARVVLDALAPALAARPAAASARPVDEPVAVVGMACRYPGGVATPEDLWRLVDGGVDAVSGFPADRGWDLDDLYHPDPDHPGTSYTRHGGFLHDAASFDAAFFGISPREALAMDPQHRLLLEITWEAFEQAGINPDSMRGSDTGVFAGVMYHDYGSRPRHAPEALGGYLLAGTAGSVMSGRIAYSFGFEGPAVTVDTACSSSLVALHLAAQSLRSGECSLALAGGATVMATPDTFVEFSRQRGLAPDGRCKPYSAEADGTGWSEGAGMLVLERLSDALRHGHKVLAVIRGSAVNSDGASNGLTAPNGPAQQRVIRRALSGAGISAADVDVVEGHGTGTRLGDPIEAEALVAVYGRERKPEQPLRLGSIKSNIGHTQAAAGVAGVIKMVQALRYERLPRTLHADRPTPQVDWAGGSVRLLGEAEPWPAGPEPRRAAVSSFGISGTNAHVILEEAPAVPPAPKEPAEPAPALAWPLSARGAAALREQARRLHDFLRERPEASPADVARTLGAHRAALDERAVVVGADREQLLTGLMAVAAGREAPHVVYGTSTGPLRPVFVFPGQGSQWAGMAVRLLAESEVFAREMAACEKALAPYVEWSLLDVLREADEAPSLDRVDVVQPVLFAVMVSLAAIWRSAGVEPTAVVGHSQGEIAAAYVAGALSLADAARVVALRSSALREIAGRGGMASVGLSGEDVAARLEPFGDRLCVAAQNGPTSVVVAGDADALDELVARLTADDVRVRRITVDYASHSAHVTAIRDTLLELLEPVTPLAPAVPMYSTVTGEPIAAGDLGAAYWFENLRRSVRFAPVIEDLAGRGFDLFIEVSPHPVLLTGVREVVDAVAPETAVVATLKRDDGGARRMVEALAEAAVHGVPVDWVRLSPGERVDLPLYAFQRERFWLRPEAGRTRGEHPLLAVSVPDPEGGEWTMAGEVSARRHAWLADHTVSGVPVLPGSVVAELALHAAERLGPTWVDELVLHVPVPLTEDVEVQVRAGAGDEDGCRALRFFFRPVDGEQAWARFATGSLVGGRSPDNGTFPAGVWPPAGASPIDVADLYQRIAEAGVGYGPIFRGVRAAWRLGSDVYAEVELPGEAVTEQGDDRWCGPHPALLDAVLQVQEAAWPRTGEPARMPFSWQRLRAYATTATRLRVRMTPAGDDAVVVSVTDVDERPVLAADSYVSRPVPTGRISGAGRIYRPEWVPAEAGVEPVPDFAVLPVTAGTAPEPEAVHRTVHEVLSAIQAWLGDDRHATTTLVVTVPAGDDLAGSAVRGLVRTAQAEHPDRFVLLVTETGQATDGEVRAALATGQPQLSLQDGSLRLLRLAPVPQRPADGFPWRPEGTVLVTGIGGGLAPLVARHLVTRHGVRHLLLVSRRGPGAPGAADLVAELTGLGATATVLACDVSDPDAVRELVAAVPAERPLTGVVHAAAVLDDGVLTDLRPEQVSRVLRAKVDGALHLHAATAGLDLAAFVLFSSAAGLLGGAGQAGYAAANAALDAMARHRHARGLPALSLAWGLWEERGGMAGRLGDVDLRRDHRLGFREMTAEDALHLFDVALTAEEPVLAPMNLDLAVLRGRAGAGDLPAILRSLVPGARRSTAAGGQGRDTELLERLGGLAEEEQLRFLEDLVRRRAGEVLGMDRPLSSGKAFRDLGFDSLTALELRNRLGTSTGLRLPVTLVFDHPTPSALAARLRQELTGGDERPGPAVDEAEVRRILASVPLAGLRAAGLLDPLLRLAGAGAPAAAPEVDALADLDLDQLVEIALDGIEP</sequence>
<accession>A0A386WU25</accession>
<feature type="domain" description="Ketosynthase family 3 (KS3)" evidence="11">
    <location>
        <begin position="34"/>
        <end position="459"/>
    </location>
</feature>
<evidence type="ECO:0000256" key="3">
    <source>
        <dbReference type="ARBA" id="ARBA00022450"/>
    </source>
</evidence>
<evidence type="ECO:0000256" key="1">
    <source>
        <dbReference type="ARBA" id="ARBA00001957"/>
    </source>
</evidence>
<keyword evidence="3" id="KW-0596">Phosphopantetheine</keyword>
<dbReference type="InterPro" id="IPR020807">
    <property type="entry name" value="PKS_DH"/>
</dbReference>
<dbReference type="SUPFAM" id="SSF51735">
    <property type="entry name" value="NAD(P)-binding Rossmann-fold domains"/>
    <property type="match status" value="4"/>
</dbReference>
<dbReference type="SUPFAM" id="SSF52151">
    <property type="entry name" value="FabD/lysophospholipase-like"/>
    <property type="match status" value="2"/>
</dbReference>
<dbReference type="SUPFAM" id="SSF55048">
    <property type="entry name" value="Probable ACP-binding domain of malonyl-CoA ACP transacylase"/>
    <property type="match status" value="2"/>
</dbReference>
<proteinExistence type="predicted"/>
<dbReference type="SMART" id="SM00822">
    <property type="entry name" value="PKS_KR"/>
    <property type="match status" value="2"/>
</dbReference>
<dbReference type="InterPro" id="IPR001227">
    <property type="entry name" value="Ac_transferase_dom_sf"/>
</dbReference>
<dbReference type="FunFam" id="3.40.366.10:FF:000002">
    <property type="entry name" value="Probable polyketide synthase 2"/>
    <property type="match status" value="2"/>
</dbReference>
<evidence type="ECO:0000256" key="5">
    <source>
        <dbReference type="ARBA" id="ARBA00022679"/>
    </source>
</evidence>
<dbReference type="Pfam" id="PF02801">
    <property type="entry name" value="Ketoacyl-synt_C"/>
    <property type="match status" value="2"/>
</dbReference>
<dbReference type="Pfam" id="PF21089">
    <property type="entry name" value="PKS_DH_N"/>
    <property type="match status" value="2"/>
</dbReference>
<dbReference type="InterPro" id="IPR014031">
    <property type="entry name" value="Ketoacyl_synth_C"/>
</dbReference>
<evidence type="ECO:0000256" key="4">
    <source>
        <dbReference type="ARBA" id="ARBA00022553"/>
    </source>
</evidence>
<feature type="domain" description="Carrier" evidence="10">
    <location>
        <begin position="3289"/>
        <end position="3365"/>
    </location>
</feature>
<name>A0A386WU25_9ACTN</name>
<dbReference type="SMART" id="SM00825">
    <property type="entry name" value="PKS_KS"/>
    <property type="match status" value="2"/>
</dbReference>
<feature type="domain" description="Carrier" evidence="10">
    <location>
        <begin position="1607"/>
        <end position="1682"/>
    </location>
</feature>
<dbReference type="SMART" id="SM01294">
    <property type="entry name" value="PKS_PP_betabranch"/>
    <property type="match status" value="2"/>
</dbReference>
<dbReference type="Gene3D" id="3.30.70.3290">
    <property type="match status" value="2"/>
</dbReference>
<feature type="region of interest" description="N-terminal hotdog fold" evidence="9">
    <location>
        <begin position="2585"/>
        <end position="2706"/>
    </location>
</feature>
<dbReference type="GO" id="GO:0033068">
    <property type="term" value="P:macrolide biosynthetic process"/>
    <property type="evidence" value="ECO:0007669"/>
    <property type="project" value="UniProtKB-ARBA"/>
</dbReference>
<dbReference type="InterPro" id="IPR009081">
    <property type="entry name" value="PP-bd_ACP"/>
</dbReference>
<dbReference type="CDD" id="cd08956">
    <property type="entry name" value="KR_3_FAS_SDR_x"/>
    <property type="match status" value="2"/>
</dbReference>
<dbReference type="InterPro" id="IPR020841">
    <property type="entry name" value="PKS_Beta-ketoAc_synthase_dom"/>
</dbReference>
<dbReference type="PROSITE" id="PS00606">
    <property type="entry name" value="KS3_1"/>
    <property type="match status" value="2"/>
</dbReference>
<dbReference type="Pfam" id="PF14765">
    <property type="entry name" value="PS-DH"/>
    <property type="match status" value="2"/>
</dbReference>
<dbReference type="GO" id="GO:0006633">
    <property type="term" value="P:fatty acid biosynthetic process"/>
    <property type="evidence" value="ECO:0007669"/>
    <property type="project" value="InterPro"/>
</dbReference>
<feature type="domain" description="PKS/mFAS DH" evidence="12">
    <location>
        <begin position="2585"/>
        <end position="2861"/>
    </location>
</feature>
<evidence type="ECO:0000256" key="6">
    <source>
        <dbReference type="ARBA" id="ARBA00023194"/>
    </source>
</evidence>
<dbReference type="InterPro" id="IPR016035">
    <property type="entry name" value="Acyl_Trfase/lysoPLipase"/>
</dbReference>
<feature type="region of interest" description="C-terminal hotdog fold" evidence="9">
    <location>
        <begin position="2720"/>
        <end position="2861"/>
    </location>
</feature>
<dbReference type="InterPro" id="IPR014030">
    <property type="entry name" value="Ketoacyl_synth_N"/>
</dbReference>
<dbReference type="Pfam" id="PF08990">
    <property type="entry name" value="Docking"/>
    <property type="match status" value="1"/>
</dbReference>
<dbReference type="InterPro" id="IPR016039">
    <property type="entry name" value="Thiolase-like"/>
</dbReference>
<dbReference type="Gene3D" id="3.40.50.720">
    <property type="entry name" value="NAD(P)-binding Rossmann-like Domain"/>
    <property type="match status" value="2"/>
</dbReference>
<dbReference type="FunFam" id="3.40.47.10:FF:000019">
    <property type="entry name" value="Polyketide synthase type I"/>
    <property type="match status" value="2"/>
</dbReference>
<keyword evidence="4" id="KW-0597">Phosphoprotein</keyword>
<feature type="active site" description="Proton acceptor; for dehydratase activity" evidence="9">
    <location>
        <position position="2617"/>
    </location>
</feature>
<dbReference type="InterPro" id="IPR020806">
    <property type="entry name" value="PKS_PP-bd"/>
</dbReference>
<dbReference type="Gene3D" id="3.10.129.110">
    <property type="entry name" value="Polyketide synthase dehydratase"/>
    <property type="match status" value="2"/>
</dbReference>
<dbReference type="Gene3D" id="3.40.366.10">
    <property type="entry name" value="Malonyl-Coenzyme A Acyl Carrier Protein, domain 2"/>
    <property type="match status" value="2"/>
</dbReference>
<evidence type="ECO:0000259" key="11">
    <source>
        <dbReference type="PROSITE" id="PS52004"/>
    </source>
</evidence>
<comment type="cofactor">
    <cofactor evidence="1">
        <name>pantetheine 4'-phosphate</name>
        <dbReference type="ChEBI" id="CHEBI:47942"/>
    </cofactor>
</comment>
<feature type="active site" description="Proton donor; for dehydratase activity" evidence="9">
    <location>
        <position position="1113"/>
    </location>
</feature>
<dbReference type="Proteomes" id="UP000267804">
    <property type="component" value="Chromosome"/>
</dbReference>
<dbReference type="InterPro" id="IPR057326">
    <property type="entry name" value="KR_dom"/>
</dbReference>
<dbReference type="GO" id="GO:0031177">
    <property type="term" value="F:phosphopantetheine binding"/>
    <property type="evidence" value="ECO:0007669"/>
    <property type="project" value="InterPro"/>
</dbReference>
<dbReference type="GO" id="GO:0004312">
    <property type="term" value="F:fatty acid synthase activity"/>
    <property type="evidence" value="ECO:0007669"/>
    <property type="project" value="TreeGrafter"/>
</dbReference>
<feature type="region of interest" description="C-terminal hotdog fold" evidence="9">
    <location>
        <begin position="1052"/>
        <end position="1192"/>
    </location>
</feature>
<dbReference type="InterPro" id="IPR014043">
    <property type="entry name" value="Acyl_transferase_dom"/>
</dbReference>
<gene>
    <name evidence="13" type="ORF">CSH63_31740</name>
</gene>
<dbReference type="Pfam" id="PF22953">
    <property type="entry name" value="SpnB_Rossmann"/>
    <property type="match status" value="1"/>
</dbReference>
<dbReference type="RefSeq" id="WP_276469468.1">
    <property type="nucleotide sequence ID" value="NZ_CP024087.1"/>
</dbReference>
<dbReference type="InterPro" id="IPR055123">
    <property type="entry name" value="SpnB-like_Rossmann"/>
</dbReference>
<dbReference type="InterPro" id="IPR015083">
    <property type="entry name" value="NorB/c/GfsB-D-like_docking"/>
</dbReference>
<evidence type="ECO:0000313" key="13">
    <source>
        <dbReference type="EMBL" id="AYF31947.1"/>
    </source>
</evidence>
<comment type="pathway">
    <text evidence="2">Antibiotic biosynthesis.</text>
</comment>
<dbReference type="PROSITE" id="PS52019">
    <property type="entry name" value="PKS_MFAS_DH"/>
    <property type="match status" value="2"/>
</dbReference>
<dbReference type="SMART" id="SM00823">
    <property type="entry name" value="PKS_PP"/>
    <property type="match status" value="2"/>
</dbReference>
<dbReference type="Pfam" id="PF16197">
    <property type="entry name" value="KAsynt_C_assoc"/>
    <property type="match status" value="2"/>
</dbReference>
<dbReference type="InterPro" id="IPR049551">
    <property type="entry name" value="PKS_DH_C"/>
</dbReference>
<evidence type="ECO:0000313" key="14">
    <source>
        <dbReference type="Proteomes" id="UP000267804"/>
    </source>
</evidence>
<feature type="active site" description="Proton acceptor; for dehydratase activity" evidence="9">
    <location>
        <position position="946"/>
    </location>
</feature>
<keyword evidence="6" id="KW-0045">Antibiotic biosynthesis</keyword>
<dbReference type="InterPro" id="IPR049900">
    <property type="entry name" value="PKS_mFAS_DH"/>
</dbReference>
<dbReference type="SUPFAM" id="SSF47336">
    <property type="entry name" value="ACP-like"/>
    <property type="match status" value="2"/>
</dbReference>
<protein>
    <submittedName>
        <fullName evidence="13">Polyketide synthase</fullName>
    </submittedName>
</protein>